<dbReference type="InterPro" id="IPR020624">
    <property type="entry name" value="Schiff_base-form_aldolases_CS"/>
</dbReference>
<feature type="active site" description="Schiff-base intermediate with substrate" evidence="12 14">
    <location>
        <position position="161"/>
    </location>
</feature>
<comment type="subcellular location">
    <subcellularLocation>
        <location evidence="12">Cytoplasm</location>
    </subcellularLocation>
</comment>
<evidence type="ECO:0000313" key="16">
    <source>
        <dbReference type="EMBL" id="MBB5021511.1"/>
    </source>
</evidence>
<dbReference type="HAMAP" id="MF_00418">
    <property type="entry name" value="DapA"/>
    <property type="match status" value="1"/>
</dbReference>
<dbReference type="GO" id="GO:0009089">
    <property type="term" value="P:lysine biosynthetic process via diaminopimelate"/>
    <property type="evidence" value="ECO:0007669"/>
    <property type="project" value="UniProtKB-UniRule"/>
</dbReference>
<evidence type="ECO:0000256" key="15">
    <source>
        <dbReference type="PIRSR" id="PIRSR001365-2"/>
    </source>
</evidence>
<comment type="caution">
    <text evidence="12">Was originally thought to be a dihydrodipicolinate synthase (DHDPS), catalyzing the condensation of (S)-aspartate-beta-semialdehyde [(S)-ASA] and pyruvate to dihydrodipicolinate (DHDP). However, it was shown in E.coli that the product of the enzymatic reaction is not dihydrodipicolinate but in fact (4S)-4-hydroxy-2,3,4,5-tetrahydro-(2S)-dipicolinic acid (HTPA), and that the consecutive dehydration reaction leading to DHDP is not spontaneous but catalyzed by DapB.</text>
</comment>
<comment type="pathway">
    <text evidence="2 12">Amino-acid biosynthesis; L-lysine biosynthesis via DAP pathway; (S)-tetrahydrodipicolinate from L-aspartate: step 3/4.</text>
</comment>
<organism evidence="16 17">
    <name type="scientific">Desulfurispira natronophila</name>
    <dbReference type="NCBI Taxonomy" id="682562"/>
    <lineage>
        <taxon>Bacteria</taxon>
        <taxon>Pseudomonadati</taxon>
        <taxon>Chrysiogenota</taxon>
        <taxon>Chrysiogenia</taxon>
        <taxon>Chrysiogenales</taxon>
        <taxon>Chrysiogenaceae</taxon>
        <taxon>Desulfurispira</taxon>
    </lineage>
</organism>
<dbReference type="SMART" id="SM01130">
    <property type="entry name" value="DHDPS"/>
    <property type="match status" value="1"/>
</dbReference>
<comment type="similarity">
    <text evidence="3 12 13">Belongs to the DapA family.</text>
</comment>
<evidence type="ECO:0000256" key="1">
    <source>
        <dbReference type="ARBA" id="ARBA00003294"/>
    </source>
</evidence>
<dbReference type="PANTHER" id="PTHR12128">
    <property type="entry name" value="DIHYDRODIPICOLINATE SYNTHASE"/>
    <property type="match status" value="1"/>
</dbReference>
<evidence type="ECO:0000256" key="3">
    <source>
        <dbReference type="ARBA" id="ARBA00007592"/>
    </source>
</evidence>
<feature type="active site" description="Proton donor/acceptor" evidence="12 14">
    <location>
        <position position="133"/>
    </location>
</feature>
<proteinExistence type="inferred from homology"/>
<dbReference type="PROSITE" id="PS00665">
    <property type="entry name" value="DHDPS_1"/>
    <property type="match status" value="1"/>
</dbReference>
<evidence type="ECO:0000256" key="12">
    <source>
        <dbReference type="HAMAP-Rule" id="MF_00418"/>
    </source>
</evidence>
<keyword evidence="6 12" id="KW-0028">Amino-acid biosynthesis</keyword>
<feature type="site" description="Part of a proton relay during catalysis" evidence="12">
    <location>
        <position position="45"/>
    </location>
</feature>
<sequence>MLKLQGAIVAIITPFKDGRFDEEAYRQLIERQIENGINGIVPCGTTGESTTLSHSEHERVIRVCIEQVNGRVPVIAGTGSNSTAEAISLTEHAMKDGADAALSVTPYYNKPSQEGLYQHYREMAQIGIPIVLYNVPGRCGVDLQPETVARLAEMDNIVAIKDATSSMVVASEIRRLCGDSITLLSGDDLTALGQMVLGGKGVISVVSNIIPKQWSTMAAHALKGDFAAACEIHDRYFHLNRLLYLEANPIPVKTAVSMQGLCTDDFRLPLTNLAQHHRPTLQGEMERLGLI</sequence>
<keyword evidence="5 12" id="KW-0963">Cytoplasm</keyword>
<evidence type="ECO:0000256" key="5">
    <source>
        <dbReference type="ARBA" id="ARBA00022490"/>
    </source>
</evidence>
<evidence type="ECO:0000313" key="17">
    <source>
        <dbReference type="Proteomes" id="UP000528322"/>
    </source>
</evidence>
<reference evidence="16 17" key="1">
    <citation type="submission" date="2020-08" db="EMBL/GenBank/DDBJ databases">
        <title>Genomic Encyclopedia of Type Strains, Phase IV (KMG-IV): sequencing the most valuable type-strain genomes for metagenomic binning, comparative biology and taxonomic classification.</title>
        <authorList>
            <person name="Goeker M."/>
        </authorList>
    </citation>
    <scope>NUCLEOTIDE SEQUENCE [LARGE SCALE GENOMIC DNA]</scope>
    <source>
        <strain evidence="16 17">DSM 22071</strain>
    </source>
</reference>
<dbReference type="InterPro" id="IPR005263">
    <property type="entry name" value="DapA"/>
</dbReference>
<feature type="site" description="Part of a proton relay during catalysis" evidence="12">
    <location>
        <position position="108"/>
    </location>
</feature>
<evidence type="ECO:0000256" key="11">
    <source>
        <dbReference type="ARBA" id="ARBA00047836"/>
    </source>
</evidence>
<dbReference type="NCBIfam" id="TIGR00674">
    <property type="entry name" value="dapA"/>
    <property type="match status" value="1"/>
</dbReference>
<dbReference type="RefSeq" id="WP_183730344.1">
    <property type="nucleotide sequence ID" value="NZ_JACHID010000004.1"/>
</dbReference>
<dbReference type="Pfam" id="PF00701">
    <property type="entry name" value="DHDPS"/>
    <property type="match status" value="1"/>
</dbReference>
<evidence type="ECO:0000256" key="14">
    <source>
        <dbReference type="PIRSR" id="PIRSR001365-1"/>
    </source>
</evidence>
<comment type="function">
    <text evidence="1 12">Catalyzes the condensation of (S)-aspartate-beta-semialdehyde [(S)-ASA] and pyruvate to 4-hydroxy-tetrahydrodipicolinate (HTPA).</text>
</comment>
<dbReference type="AlphaFoldDB" id="A0A7W8DGH7"/>
<keyword evidence="9 12" id="KW-0456">Lyase</keyword>
<keyword evidence="7 12" id="KW-0220">Diaminopimelate biosynthesis</keyword>
<dbReference type="UniPathway" id="UPA00034">
    <property type="reaction ID" value="UER00017"/>
</dbReference>
<keyword evidence="8 12" id="KW-0457">Lysine biosynthesis</keyword>
<dbReference type="EMBL" id="JACHID010000004">
    <property type="protein sequence ID" value="MBB5021511.1"/>
    <property type="molecule type" value="Genomic_DNA"/>
</dbReference>
<feature type="binding site" evidence="12 15">
    <location>
        <position position="203"/>
    </location>
    <ligand>
        <name>pyruvate</name>
        <dbReference type="ChEBI" id="CHEBI:15361"/>
    </ligand>
</feature>
<accession>A0A7W8DGH7</accession>
<evidence type="ECO:0000256" key="4">
    <source>
        <dbReference type="ARBA" id="ARBA00012086"/>
    </source>
</evidence>
<evidence type="ECO:0000256" key="10">
    <source>
        <dbReference type="ARBA" id="ARBA00023270"/>
    </source>
</evidence>
<comment type="caution">
    <text evidence="16">The sequence shown here is derived from an EMBL/GenBank/DDBJ whole genome shotgun (WGS) entry which is preliminary data.</text>
</comment>
<dbReference type="CDD" id="cd00950">
    <property type="entry name" value="DHDPS"/>
    <property type="match status" value="1"/>
</dbReference>
<dbReference type="SUPFAM" id="SSF51569">
    <property type="entry name" value="Aldolase"/>
    <property type="match status" value="1"/>
</dbReference>
<evidence type="ECO:0000256" key="6">
    <source>
        <dbReference type="ARBA" id="ARBA00022605"/>
    </source>
</evidence>
<evidence type="ECO:0000256" key="9">
    <source>
        <dbReference type="ARBA" id="ARBA00023239"/>
    </source>
</evidence>
<gene>
    <name evidence="12" type="primary">dapA</name>
    <name evidence="16" type="ORF">HNR37_000823</name>
</gene>
<name>A0A7W8DGH7_9BACT</name>
<dbReference type="PIRSF" id="PIRSF001365">
    <property type="entry name" value="DHDPS"/>
    <property type="match status" value="1"/>
</dbReference>
<keyword evidence="17" id="KW-1185">Reference proteome</keyword>
<evidence type="ECO:0000256" key="8">
    <source>
        <dbReference type="ARBA" id="ARBA00023154"/>
    </source>
</evidence>
<feature type="binding site" evidence="12 15">
    <location>
        <position position="46"/>
    </location>
    <ligand>
        <name>pyruvate</name>
        <dbReference type="ChEBI" id="CHEBI:15361"/>
    </ligand>
</feature>
<dbReference type="PRINTS" id="PR00146">
    <property type="entry name" value="DHPICSNTHASE"/>
</dbReference>
<dbReference type="GO" id="GO:0019877">
    <property type="term" value="P:diaminopimelate biosynthetic process"/>
    <property type="evidence" value="ECO:0007669"/>
    <property type="project" value="UniProtKB-UniRule"/>
</dbReference>
<dbReference type="PANTHER" id="PTHR12128:SF66">
    <property type="entry name" value="4-HYDROXY-2-OXOGLUTARATE ALDOLASE, MITOCHONDRIAL"/>
    <property type="match status" value="1"/>
</dbReference>
<dbReference type="InterPro" id="IPR002220">
    <property type="entry name" value="DapA-like"/>
</dbReference>
<dbReference type="InterPro" id="IPR013785">
    <property type="entry name" value="Aldolase_TIM"/>
</dbReference>
<comment type="subunit">
    <text evidence="12">Homotetramer; dimer of dimers.</text>
</comment>
<dbReference type="Proteomes" id="UP000528322">
    <property type="component" value="Unassembled WGS sequence"/>
</dbReference>
<evidence type="ECO:0000256" key="7">
    <source>
        <dbReference type="ARBA" id="ARBA00022915"/>
    </source>
</evidence>
<dbReference type="GO" id="GO:0008840">
    <property type="term" value="F:4-hydroxy-tetrahydrodipicolinate synthase activity"/>
    <property type="evidence" value="ECO:0007669"/>
    <property type="project" value="UniProtKB-UniRule"/>
</dbReference>
<protein>
    <recommendedName>
        <fullName evidence="4 12">4-hydroxy-tetrahydrodipicolinate synthase</fullName>
        <shortName evidence="12">HTPA synthase</shortName>
        <ecNumber evidence="4 12">4.3.3.7</ecNumber>
    </recommendedName>
</protein>
<dbReference type="Gene3D" id="3.20.20.70">
    <property type="entry name" value="Aldolase class I"/>
    <property type="match status" value="1"/>
</dbReference>
<dbReference type="GO" id="GO:0005829">
    <property type="term" value="C:cytosol"/>
    <property type="evidence" value="ECO:0007669"/>
    <property type="project" value="TreeGrafter"/>
</dbReference>
<comment type="catalytic activity">
    <reaction evidence="11 12">
        <text>L-aspartate 4-semialdehyde + pyruvate = (2S,4S)-4-hydroxy-2,3,4,5-tetrahydrodipicolinate + H2O + H(+)</text>
        <dbReference type="Rhea" id="RHEA:34171"/>
        <dbReference type="ChEBI" id="CHEBI:15361"/>
        <dbReference type="ChEBI" id="CHEBI:15377"/>
        <dbReference type="ChEBI" id="CHEBI:15378"/>
        <dbReference type="ChEBI" id="CHEBI:67139"/>
        <dbReference type="ChEBI" id="CHEBI:537519"/>
        <dbReference type="EC" id="4.3.3.7"/>
    </reaction>
</comment>
<evidence type="ECO:0000256" key="2">
    <source>
        <dbReference type="ARBA" id="ARBA00005120"/>
    </source>
</evidence>
<evidence type="ECO:0000256" key="13">
    <source>
        <dbReference type="PIRNR" id="PIRNR001365"/>
    </source>
</evidence>
<keyword evidence="10 12" id="KW-0704">Schiff base</keyword>
<dbReference type="EC" id="4.3.3.7" evidence="4 12"/>